<dbReference type="Proteomes" id="UP000504609">
    <property type="component" value="Unplaced"/>
</dbReference>
<feature type="region of interest" description="Disordered" evidence="1">
    <location>
        <begin position="224"/>
        <end position="252"/>
    </location>
</feature>
<sequence length="344" mass="38129">MASDSTFWLPPHFLSDHHTLPGKPIAALHSPLQSVLLNDDDQEDFLAGLTQRLTHSTLRDRHKLVSLHEFEAKTRSPQSTLSGFGSWSAWSSVSSDGSPNGPSQAPSPPVTPFGSDDNTWDLIYAAAKQVARLKVNNSRDGVIGPSQSSSNLVSSVKDVGFYSHAPQFGTELPIRKPESSVNWGRQVKAENQRIHCGGGDFHHKNGRIVVRPVDFSQSTWSSMQRNHQRNPSQSCAPAVPSTFHGGGSAPKKECAGTGVFLPRRYDNNPPQPRKRADYGSIAMLPRRNVQDMTRSVPQMTSNRRSQEAIMGQRNAIFAEQRLSYSRPAERGKSYEFLLPQEWTY</sequence>
<proteinExistence type="predicted"/>
<dbReference type="AlphaFoldDB" id="A0A6J1FQG8"/>
<evidence type="ECO:0000256" key="1">
    <source>
        <dbReference type="SAM" id="MobiDB-lite"/>
    </source>
</evidence>
<keyword evidence="2" id="KW-1185">Reference proteome</keyword>
<dbReference type="GeneID" id="111447530"/>
<dbReference type="RefSeq" id="XP_022942517.1">
    <property type="nucleotide sequence ID" value="XM_023086749.1"/>
</dbReference>
<gene>
    <name evidence="3" type="primary">LOC111447530</name>
</gene>
<dbReference type="KEGG" id="cmos:111447530"/>
<protein>
    <submittedName>
        <fullName evidence="3">Uncharacterized protein LOC111447530</fullName>
    </submittedName>
</protein>
<evidence type="ECO:0000313" key="2">
    <source>
        <dbReference type="Proteomes" id="UP000504609"/>
    </source>
</evidence>
<reference evidence="3" key="1">
    <citation type="submission" date="2025-08" db="UniProtKB">
        <authorList>
            <consortium name="RefSeq"/>
        </authorList>
    </citation>
    <scope>IDENTIFICATION</scope>
    <source>
        <tissue evidence="3">Young leaves</tissue>
    </source>
</reference>
<organism evidence="2 3">
    <name type="scientific">Cucurbita moschata</name>
    <name type="common">Winter crookneck squash</name>
    <name type="synonym">Cucurbita pepo var. moschata</name>
    <dbReference type="NCBI Taxonomy" id="3662"/>
    <lineage>
        <taxon>Eukaryota</taxon>
        <taxon>Viridiplantae</taxon>
        <taxon>Streptophyta</taxon>
        <taxon>Embryophyta</taxon>
        <taxon>Tracheophyta</taxon>
        <taxon>Spermatophyta</taxon>
        <taxon>Magnoliopsida</taxon>
        <taxon>eudicotyledons</taxon>
        <taxon>Gunneridae</taxon>
        <taxon>Pentapetalae</taxon>
        <taxon>rosids</taxon>
        <taxon>fabids</taxon>
        <taxon>Cucurbitales</taxon>
        <taxon>Cucurbitaceae</taxon>
        <taxon>Cucurbiteae</taxon>
        <taxon>Cucurbita</taxon>
    </lineage>
</organism>
<feature type="region of interest" description="Disordered" evidence="1">
    <location>
        <begin position="92"/>
        <end position="114"/>
    </location>
</feature>
<dbReference type="PANTHER" id="PTHR33356">
    <property type="entry name" value="TIP41-LIKE PROTEIN"/>
    <property type="match status" value="1"/>
</dbReference>
<name>A0A6J1FQG8_CUCMO</name>
<feature type="compositionally biased region" description="Polar residues" evidence="1">
    <location>
        <begin position="224"/>
        <end position="235"/>
    </location>
</feature>
<accession>A0A6J1FQG8</accession>
<dbReference type="PANTHER" id="PTHR33356:SF17">
    <property type="entry name" value="TPX2 CENTRAL DOMAIN-CONTAINING PROTEIN"/>
    <property type="match status" value="1"/>
</dbReference>
<evidence type="ECO:0000313" key="3">
    <source>
        <dbReference type="RefSeq" id="XP_022942517.1"/>
    </source>
</evidence>